<dbReference type="Pfam" id="PF14732">
    <property type="entry name" value="UAE_UbL"/>
    <property type="match status" value="1"/>
</dbReference>
<proteinExistence type="inferred from homology"/>
<organism evidence="6 7">
    <name type="scientific">Cardiosporidium cionae</name>
    <dbReference type="NCBI Taxonomy" id="476202"/>
    <lineage>
        <taxon>Eukaryota</taxon>
        <taxon>Sar</taxon>
        <taxon>Alveolata</taxon>
        <taxon>Apicomplexa</taxon>
        <taxon>Aconoidasida</taxon>
        <taxon>Nephromycida</taxon>
        <taxon>Cardiosporidium</taxon>
    </lineage>
</organism>
<dbReference type="PANTHER" id="PTHR10953:SF5">
    <property type="entry name" value="SUMO-ACTIVATING ENZYME SUBUNIT 2"/>
    <property type="match status" value="1"/>
</dbReference>
<accession>A0ABQ7JAN1</accession>
<dbReference type="Proteomes" id="UP000823046">
    <property type="component" value="Unassembled WGS sequence"/>
</dbReference>
<evidence type="ECO:0000256" key="3">
    <source>
        <dbReference type="PIRNR" id="PIRNR039133"/>
    </source>
</evidence>
<feature type="domain" description="THIF-type NAD/FAD binding fold" evidence="4">
    <location>
        <begin position="3"/>
        <end position="390"/>
    </location>
</feature>
<comment type="similarity">
    <text evidence="1 3">Belongs to the ubiquitin-activating E1 family.</text>
</comment>
<comment type="subunit">
    <text evidence="3">Heterodimer.</text>
</comment>
<comment type="caution">
    <text evidence="6">The sequence shown here is derived from an EMBL/GenBank/DDBJ whole genome shotgun (WGS) entry which is preliminary data.</text>
</comment>
<evidence type="ECO:0000313" key="7">
    <source>
        <dbReference type="Proteomes" id="UP000823046"/>
    </source>
</evidence>
<protein>
    <recommendedName>
        <fullName evidence="3">SUMO-activating enzyme subunit</fullName>
    </recommendedName>
</protein>
<evidence type="ECO:0000259" key="5">
    <source>
        <dbReference type="Pfam" id="PF14732"/>
    </source>
</evidence>
<dbReference type="Gene3D" id="1.10.10.2660">
    <property type="entry name" value="Ubiquitin-activating enzyme E1, SCCH domain"/>
    <property type="match status" value="1"/>
</dbReference>
<evidence type="ECO:0000259" key="4">
    <source>
        <dbReference type="Pfam" id="PF00899"/>
    </source>
</evidence>
<dbReference type="PIRSF" id="PIRSF039133">
    <property type="entry name" value="SUMO_E1B"/>
    <property type="match status" value="1"/>
</dbReference>
<dbReference type="PRINTS" id="PR01849">
    <property type="entry name" value="UBIQUITINACT"/>
</dbReference>
<dbReference type="Gene3D" id="3.10.290.20">
    <property type="entry name" value="Ubiquitin-like 2 activating enzyme e1b. Chain: B, domain 3"/>
    <property type="match status" value="1"/>
</dbReference>
<keyword evidence="3" id="KW-0547">Nucleotide-binding</keyword>
<dbReference type="SUPFAM" id="SSF69572">
    <property type="entry name" value="Activating enzymes of the ubiquitin-like proteins"/>
    <property type="match status" value="1"/>
</dbReference>
<dbReference type="InterPro" id="IPR045886">
    <property type="entry name" value="ThiF/MoeB/HesA"/>
</dbReference>
<comment type="pathway">
    <text evidence="3">Protein modification; protein sumoylation.</text>
</comment>
<dbReference type="PANTHER" id="PTHR10953">
    <property type="entry name" value="UBIQUITIN-ACTIVATING ENZYME E1"/>
    <property type="match status" value="1"/>
</dbReference>
<dbReference type="InterPro" id="IPR000594">
    <property type="entry name" value="ThiF_NAD_FAD-bd"/>
</dbReference>
<keyword evidence="3" id="KW-0862">Zinc</keyword>
<dbReference type="EMBL" id="JADAQX010000244">
    <property type="protein sequence ID" value="KAF8821057.1"/>
    <property type="molecule type" value="Genomic_DNA"/>
</dbReference>
<dbReference type="InterPro" id="IPR042063">
    <property type="entry name" value="Ubi_acti_E1_SCCH"/>
</dbReference>
<name>A0ABQ7JAN1_9APIC</name>
<reference evidence="6 7" key="1">
    <citation type="journal article" date="2020" name="bioRxiv">
        <title>Metabolic contributions of an alphaproteobacterial endosymbiont in the apicomplexan Cardiosporidium cionae.</title>
        <authorList>
            <person name="Hunter E.S."/>
            <person name="Paight C.J."/>
            <person name="Lane C.E."/>
        </authorList>
    </citation>
    <scope>NUCLEOTIDE SEQUENCE [LARGE SCALE GENOMIC DNA]</scope>
    <source>
        <strain evidence="6">ESH_2018</strain>
    </source>
</reference>
<evidence type="ECO:0000256" key="1">
    <source>
        <dbReference type="ARBA" id="ARBA00005673"/>
    </source>
</evidence>
<feature type="domain" description="Ubiquitin/SUMO-activating enzyme ubiquitin-like" evidence="5">
    <location>
        <begin position="447"/>
        <end position="529"/>
    </location>
</feature>
<evidence type="ECO:0000313" key="6">
    <source>
        <dbReference type="EMBL" id="KAF8821057.1"/>
    </source>
</evidence>
<dbReference type="InterPro" id="IPR000011">
    <property type="entry name" value="UBQ/SUMO-activ_enz_E1-like"/>
</dbReference>
<keyword evidence="3" id="KW-0067">ATP-binding</keyword>
<dbReference type="InterPro" id="IPR035985">
    <property type="entry name" value="Ubiquitin-activating_enz"/>
</dbReference>
<keyword evidence="3" id="KW-0833">Ubl conjugation pathway</keyword>
<keyword evidence="2" id="KW-0436">Ligase</keyword>
<dbReference type="Gene3D" id="3.40.50.720">
    <property type="entry name" value="NAD(P)-binding Rossmann-like Domain"/>
    <property type="match status" value="1"/>
</dbReference>
<keyword evidence="3" id="KW-0479">Metal-binding</keyword>
<sequence length="591" mass="67299">MLLDVFDTEIQKGIKSVNLLVVGAGGIGCELLKTLVLTGFKKIKIIDLDTIDVSNLNRQLLFRREHIGQSKADVAKQAVLQLRPDAEIESFRGLIQDSQFHSEWFKQFDVVLNALDNTEARRHVNRICIAMNIPLIEAGSAGYNGQVFCIKKNETVCYDCEVKPHQKSYPVCSIRQMPSKPEHCIAWAKLLFELFFGEENDKHMLSDLKLLLETPKSNDEIIEYGEKLFTYVFQTEIKKLLEMEDIWIGKPKPRPLAFIVNPKEESPFENKKNAPSYQKSSILSLKKSLTLGENIHLYQSAFNILYLKRNKTKECIQFDKEDVSSMNFVAAVANLRMYNFNMPLMSRWDIQSIAGAIIPAIASTNAIVAGLQVVQLLHILHHQLFPSVNNLTLRDSKAKHVWVNPCAMGSDSLHRGDVLLAEKLEPPNKRCFVCQETHIFIYLHKLSVWTLSHFVSTVIKKGIGCNHPSIDVESKNIYDDEETPENASWLAQCNASLLQWNINDGCFLTVTDFSQGDFQCTVVVKENPSLNEEEYPDLFYLTSTEPLDLNQKKRSLVEKEDTVLIISSPKRLKVRKSAENFNNPIDIEEIH</sequence>
<keyword evidence="7" id="KW-1185">Reference proteome</keyword>
<evidence type="ECO:0000256" key="2">
    <source>
        <dbReference type="ARBA" id="ARBA00022598"/>
    </source>
</evidence>
<dbReference type="Pfam" id="PF00899">
    <property type="entry name" value="ThiF"/>
    <property type="match status" value="1"/>
</dbReference>
<dbReference type="InterPro" id="IPR028077">
    <property type="entry name" value="UAE_UbL_dom"/>
</dbReference>
<dbReference type="InterPro" id="IPR030661">
    <property type="entry name" value="Uba2"/>
</dbReference>
<gene>
    <name evidence="6" type="ORF">IE077_002509</name>
</gene>